<evidence type="ECO:0000313" key="2">
    <source>
        <dbReference type="EMBL" id="EWY80667.1"/>
    </source>
</evidence>
<dbReference type="GO" id="GO:0005524">
    <property type="term" value="F:ATP binding"/>
    <property type="evidence" value="ECO:0007669"/>
    <property type="project" value="InterPro"/>
</dbReference>
<dbReference type="Pfam" id="PF00069">
    <property type="entry name" value="Pkinase"/>
    <property type="match status" value="1"/>
</dbReference>
<accession>W9HEH8</accession>
<dbReference type="InterPro" id="IPR000719">
    <property type="entry name" value="Prot_kinase_dom"/>
</dbReference>
<gene>
    <name evidence="2" type="ORF">FOYG_16600</name>
</gene>
<protein>
    <recommendedName>
        <fullName evidence="1">Protein kinase domain-containing protein</fullName>
    </recommendedName>
</protein>
<dbReference type="OrthoDB" id="4062651at2759"/>
<proteinExistence type="predicted"/>
<dbReference type="InterPro" id="IPR011009">
    <property type="entry name" value="Kinase-like_dom_sf"/>
</dbReference>
<dbReference type="PROSITE" id="PS50011">
    <property type="entry name" value="PROTEIN_KINASE_DOM"/>
    <property type="match status" value="1"/>
</dbReference>
<dbReference type="HOGENOM" id="CLU_035264_1_1_1"/>
<dbReference type="SUPFAM" id="SSF56112">
    <property type="entry name" value="Protein kinase-like (PK-like)"/>
    <property type="match status" value="1"/>
</dbReference>
<dbReference type="Gene3D" id="1.10.510.10">
    <property type="entry name" value="Transferase(Phosphotransferase) domain 1"/>
    <property type="match status" value="1"/>
</dbReference>
<dbReference type="GO" id="GO:0004672">
    <property type="term" value="F:protein kinase activity"/>
    <property type="evidence" value="ECO:0007669"/>
    <property type="project" value="InterPro"/>
</dbReference>
<dbReference type="EMBL" id="JH717850">
    <property type="protein sequence ID" value="EWY80667.1"/>
    <property type="molecule type" value="Genomic_DNA"/>
</dbReference>
<evidence type="ECO:0000259" key="1">
    <source>
        <dbReference type="PROSITE" id="PS50011"/>
    </source>
</evidence>
<reference evidence="2 3" key="1">
    <citation type="submission" date="2011-06" db="EMBL/GenBank/DDBJ databases">
        <title>The Genome Sequence of Fusarium oxysporum FOSC 3-a.</title>
        <authorList>
            <consortium name="The Broad Institute Genome Sequencing Platform"/>
            <person name="Ma L.-J."/>
            <person name="Gale L.R."/>
            <person name="Schwartz D.C."/>
            <person name="Zhou S."/>
            <person name="Corby-Kistler H."/>
            <person name="Young S.K."/>
            <person name="Zeng Q."/>
            <person name="Gargeya S."/>
            <person name="Fitzgerald M."/>
            <person name="Haas B."/>
            <person name="Abouelleil A."/>
            <person name="Alvarado L."/>
            <person name="Arachchi H.M."/>
            <person name="Berlin A."/>
            <person name="Brown A."/>
            <person name="Chapman S.B."/>
            <person name="Chen Z."/>
            <person name="Dunbar C."/>
            <person name="Freedman E."/>
            <person name="Gearin G."/>
            <person name="Gellesch M."/>
            <person name="Goldberg J."/>
            <person name="Griggs A."/>
            <person name="Gujja S."/>
            <person name="Heiman D."/>
            <person name="Howarth C."/>
            <person name="Larson L."/>
            <person name="Lui A."/>
            <person name="MacDonald P.J.P."/>
            <person name="Mehta T."/>
            <person name="Montmayeur A."/>
            <person name="Murphy C."/>
            <person name="Neiman D."/>
            <person name="Pearson M."/>
            <person name="Priest M."/>
            <person name="Roberts A."/>
            <person name="Saif S."/>
            <person name="Shea T."/>
            <person name="Shenoy N."/>
            <person name="Sisk P."/>
            <person name="Stolte C."/>
            <person name="Sykes S."/>
            <person name="Wortman J."/>
            <person name="Nusbaum C."/>
            <person name="Birren B."/>
        </authorList>
    </citation>
    <scope>NUCLEOTIDE SEQUENCE [LARGE SCALE GENOMIC DNA]</scope>
    <source>
        <strain evidence="3">FOSC 3-a</strain>
    </source>
</reference>
<evidence type="ECO:0000313" key="3">
    <source>
        <dbReference type="Proteomes" id="UP000030753"/>
    </source>
</evidence>
<name>W9HEH8_FUSOX</name>
<feature type="domain" description="Protein kinase" evidence="1">
    <location>
        <begin position="56"/>
        <end position="339"/>
    </location>
</feature>
<organism evidence="2 3">
    <name type="scientific">Fusarium oxysporum NRRL 32931</name>
    <dbReference type="NCBI Taxonomy" id="660029"/>
    <lineage>
        <taxon>Eukaryota</taxon>
        <taxon>Fungi</taxon>
        <taxon>Dikarya</taxon>
        <taxon>Ascomycota</taxon>
        <taxon>Pezizomycotina</taxon>
        <taxon>Sordariomycetes</taxon>
        <taxon>Hypocreomycetidae</taxon>
        <taxon>Hypocreales</taxon>
        <taxon>Nectriaceae</taxon>
        <taxon>Fusarium</taxon>
        <taxon>Fusarium oxysporum species complex</taxon>
    </lineage>
</organism>
<dbReference type="AlphaFoldDB" id="W9HEH8"/>
<sequence length="339" mass="38805">MATTPRYRIESITTGLRSGNHDARFSVRRNGKAFYIKISPTKFINSPNMTEKYMAYLEVLESGEEVIGDIYDTDVYGWVMAPFVSLLVELAPPPECDLKDIKITLHEHQFPEFFVFELDIIDEMLCPRRVVAETSPVRPSFVTFDDDFLDDLETWTALYDHAGIVLSFKDPEDALFKPPNKVLIDDCRTECFFKPCNSGVQIRRELVSPLRHRCPLSTKIALKEHDDPLPEVRQWWMNQIHAAVSGLHDAGIIWGDVKAENVLIDQDSNAWVTDFGGGYTKGWVDKEVAETMEGDRMDSKDCKGMYDVQATSMLRQRGLRDICIRIATLKVRVQYLNPE</sequence>
<dbReference type="Proteomes" id="UP000030753">
    <property type="component" value="Unassembled WGS sequence"/>
</dbReference>